<feature type="compositionally biased region" description="Basic residues" evidence="2">
    <location>
        <begin position="213"/>
        <end position="222"/>
    </location>
</feature>
<feature type="region of interest" description="Disordered" evidence="2">
    <location>
        <begin position="302"/>
        <end position="374"/>
    </location>
</feature>
<organism evidence="6">
    <name type="scientific">Enterobius vermicularis</name>
    <name type="common">Human pinworm</name>
    <dbReference type="NCBI Taxonomy" id="51028"/>
    <lineage>
        <taxon>Eukaryota</taxon>
        <taxon>Metazoa</taxon>
        <taxon>Ecdysozoa</taxon>
        <taxon>Nematoda</taxon>
        <taxon>Chromadorea</taxon>
        <taxon>Rhabditida</taxon>
        <taxon>Spirurina</taxon>
        <taxon>Oxyuridomorpha</taxon>
        <taxon>Oxyuroidea</taxon>
        <taxon>Oxyuridae</taxon>
        <taxon>Enterobius</taxon>
    </lineage>
</organism>
<feature type="compositionally biased region" description="Low complexity" evidence="2">
    <location>
        <begin position="171"/>
        <end position="193"/>
    </location>
</feature>
<keyword evidence="3" id="KW-1133">Transmembrane helix</keyword>
<dbReference type="PANTHER" id="PTHR24637">
    <property type="entry name" value="COLLAGEN"/>
    <property type="match status" value="1"/>
</dbReference>
<keyword evidence="1" id="KW-0677">Repeat</keyword>
<keyword evidence="3" id="KW-0472">Membrane</keyword>
<feature type="region of interest" description="Disordered" evidence="2">
    <location>
        <begin position="99"/>
        <end position="282"/>
    </location>
</feature>
<evidence type="ECO:0000256" key="2">
    <source>
        <dbReference type="SAM" id="MobiDB-lite"/>
    </source>
</evidence>
<dbReference type="Pfam" id="PF01391">
    <property type="entry name" value="Collagen"/>
    <property type="match status" value="2"/>
</dbReference>
<name>A0A0N4V2B3_ENTVE</name>
<feature type="compositionally biased region" description="Low complexity" evidence="2">
    <location>
        <begin position="126"/>
        <end position="138"/>
    </location>
</feature>
<evidence type="ECO:0000313" key="4">
    <source>
        <dbReference type="EMBL" id="VDD88735.1"/>
    </source>
</evidence>
<sequence>MYLDHLFYGYFSMTDLKTTAFWLKVSTTFSIFALFGLVLLIPVLLSLIASIEQEFDLEKAEIKLLSKTILKEVYREKRLNDKYHDVLKRAALKGEMKKALGSVGSCPPGPKGPQGDPGPDGEDGVDGPPGEPGADAGGYQIASQPCLPCPPGPKGPSGYRGPRGRRGPVGKKGPTGPPGIDGEPGEAGPEGDQGLPGPEGPAGEDGPPGRSGIRYKRRRGQKGPRGPPGPQGDQGPPGKRGDEGVRGQTGEPGPIGPRGEPGKDGKPGLAGKPGVFSPADRYCPCPDQIKELSVMPNVPTDGVYTKNTVSPSSVTTSEEASMYKNYKSEQASVSEEGTSSDQETMYSFEENESDAEDRSRARRGKKALSFRKKH</sequence>
<evidence type="ECO:0000313" key="6">
    <source>
        <dbReference type="WBParaSite" id="EVEC_0000413101-mRNA-1"/>
    </source>
</evidence>
<dbReference type="InterPro" id="IPR008160">
    <property type="entry name" value="Collagen"/>
</dbReference>
<proteinExistence type="predicted"/>
<dbReference type="PANTHER" id="PTHR24637:SF428">
    <property type="entry name" value="SCAVENGER RECEPTOR CLASS A MEMBER 3"/>
    <property type="match status" value="1"/>
</dbReference>
<dbReference type="AlphaFoldDB" id="A0A0N4V2B3"/>
<reference evidence="4 5" key="2">
    <citation type="submission" date="2018-10" db="EMBL/GenBank/DDBJ databases">
        <authorList>
            <consortium name="Pathogen Informatics"/>
        </authorList>
    </citation>
    <scope>NUCLEOTIDE SEQUENCE [LARGE SCALE GENOMIC DNA]</scope>
</reference>
<dbReference type="Proteomes" id="UP000274131">
    <property type="component" value="Unassembled WGS sequence"/>
</dbReference>
<dbReference type="EMBL" id="UXUI01007696">
    <property type="protein sequence ID" value="VDD88735.1"/>
    <property type="molecule type" value="Genomic_DNA"/>
</dbReference>
<evidence type="ECO:0000256" key="1">
    <source>
        <dbReference type="ARBA" id="ARBA00022737"/>
    </source>
</evidence>
<reference evidence="6" key="1">
    <citation type="submission" date="2017-02" db="UniProtKB">
        <authorList>
            <consortium name="WormBaseParasite"/>
        </authorList>
    </citation>
    <scope>IDENTIFICATION</scope>
</reference>
<evidence type="ECO:0000313" key="5">
    <source>
        <dbReference type="Proteomes" id="UP000274131"/>
    </source>
</evidence>
<feature type="transmembrane region" description="Helical" evidence="3">
    <location>
        <begin position="20"/>
        <end position="49"/>
    </location>
</feature>
<dbReference type="WBParaSite" id="EVEC_0000413101-mRNA-1">
    <property type="protein sequence ID" value="EVEC_0000413101-mRNA-1"/>
    <property type="gene ID" value="EVEC_0000413101"/>
</dbReference>
<keyword evidence="3" id="KW-0812">Transmembrane</keyword>
<dbReference type="STRING" id="51028.A0A0N4V2B3"/>
<gene>
    <name evidence="4" type="ORF">EVEC_LOCUS3839</name>
</gene>
<feature type="compositionally biased region" description="Low complexity" evidence="2">
    <location>
        <begin position="308"/>
        <end position="320"/>
    </location>
</feature>
<accession>A0A0N4V2B3</accession>
<protein>
    <submittedName>
        <fullName evidence="6">Col_cuticle_N domain-containing protein</fullName>
    </submittedName>
</protein>
<feature type="compositionally biased region" description="Basic residues" evidence="2">
    <location>
        <begin position="360"/>
        <end position="374"/>
    </location>
</feature>
<evidence type="ECO:0000256" key="3">
    <source>
        <dbReference type="SAM" id="Phobius"/>
    </source>
</evidence>
<keyword evidence="5" id="KW-1185">Reference proteome</keyword>
<feature type="compositionally biased region" description="Polar residues" evidence="2">
    <location>
        <begin position="328"/>
        <end position="345"/>
    </location>
</feature>